<keyword evidence="2" id="KW-1185">Reference proteome</keyword>
<dbReference type="PANTHER" id="PTHR47720:SF1">
    <property type="entry name" value="AQUAPORIN SIP2-1-RELATED"/>
    <property type="match status" value="1"/>
</dbReference>
<evidence type="ECO:0000313" key="1">
    <source>
        <dbReference type="EMBL" id="KAF5750337.1"/>
    </source>
</evidence>
<reference evidence="1 2" key="1">
    <citation type="journal article" date="2020" name="Nat. Commun.">
        <title>Genome of Tripterygium wilfordii and identification of cytochrome P450 involved in triptolide biosynthesis.</title>
        <authorList>
            <person name="Tu L."/>
            <person name="Su P."/>
            <person name="Zhang Z."/>
            <person name="Gao L."/>
            <person name="Wang J."/>
            <person name="Hu T."/>
            <person name="Zhou J."/>
            <person name="Zhang Y."/>
            <person name="Zhao Y."/>
            <person name="Liu Y."/>
            <person name="Song Y."/>
            <person name="Tong Y."/>
            <person name="Lu Y."/>
            <person name="Yang J."/>
            <person name="Xu C."/>
            <person name="Jia M."/>
            <person name="Peters R.J."/>
            <person name="Huang L."/>
            <person name="Gao W."/>
        </authorList>
    </citation>
    <scope>NUCLEOTIDE SEQUENCE [LARGE SCALE GENOMIC DNA]</scope>
    <source>
        <strain evidence="2">cv. XIE 37</strain>
        <tissue evidence="1">Leaf</tissue>
    </source>
</reference>
<gene>
    <name evidence="1" type="ORF">HS088_TW03G00673</name>
</gene>
<dbReference type="AlphaFoldDB" id="A0A7J7DVJ5"/>
<dbReference type="InterPro" id="IPR044226">
    <property type="entry name" value="SIP2-1-like"/>
</dbReference>
<dbReference type="Proteomes" id="UP000593562">
    <property type="component" value="Unassembled WGS sequence"/>
</dbReference>
<accession>A0A7J7DVJ5</accession>
<dbReference type="GO" id="GO:0015267">
    <property type="term" value="F:channel activity"/>
    <property type="evidence" value="ECO:0007669"/>
    <property type="project" value="InterPro"/>
</dbReference>
<sequence length="76" mass="8138">MAKARLTVIGSIAGVRILIDSFPEVGLGPHGALTEGFLTFAIVIISLGLSNIRSLEDFHEDSDIKRVKVGSSDTWV</sequence>
<dbReference type="PANTHER" id="PTHR47720">
    <property type="entry name" value="AQUAPORIN SIP2-1-RELATED"/>
    <property type="match status" value="1"/>
</dbReference>
<protein>
    <submittedName>
        <fullName evidence="1">Aquaporin SIP2-1</fullName>
    </submittedName>
</protein>
<dbReference type="InParanoid" id="A0A7J7DVJ5"/>
<dbReference type="EMBL" id="JAAARO010000003">
    <property type="protein sequence ID" value="KAF5750337.1"/>
    <property type="molecule type" value="Genomic_DNA"/>
</dbReference>
<organism evidence="1 2">
    <name type="scientific">Tripterygium wilfordii</name>
    <name type="common">Thunder God vine</name>
    <dbReference type="NCBI Taxonomy" id="458696"/>
    <lineage>
        <taxon>Eukaryota</taxon>
        <taxon>Viridiplantae</taxon>
        <taxon>Streptophyta</taxon>
        <taxon>Embryophyta</taxon>
        <taxon>Tracheophyta</taxon>
        <taxon>Spermatophyta</taxon>
        <taxon>Magnoliopsida</taxon>
        <taxon>eudicotyledons</taxon>
        <taxon>Gunneridae</taxon>
        <taxon>Pentapetalae</taxon>
        <taxon>rosids</taxon>
        <taxon>fabids</taxon>
        <taxon>Celastrales</taxon>
        <taxon>Celastraceae</taxon>
        <taxon>Tripterygium</taxon>
    </lineage>
</organism>
<evidence type="ECO:0000313" key="2">
    <source>
        <dbReference type="Proteomes" id="UP000593562"/>
    </source>
</evidence>
<comment type="caution">
    <text evidence="1">The sequence shown here is derived from an EMBL/GenBank/DDBJ whole genome shotgun (WGS) entry which is preliminary data.</text>
</comment>
<name>A0A7J7DVJ5_TRIWF</name>
<proteinExistence type="predicted"/>